<dbReference type="OrthoDB" id="3552888at2759"/>
<accession>A0A7R7XGS0</accession>
<evidence type="ECO:0000256" key="1">
    <source>
        <dbReference type="SAM" id="SignalP"/>
    </source>
</evidence>
<feature type="signal peptide" evidence="1">
    <location>
        <begin position="1"/>
        <end position="19"/>
    </location>
</feature>
<dbReference type="GeneID" id="64971141"/>
<keyword evidence="3" id="KW-1185">Reference proteome</keyword>
<feature type="chain" id="PRO_5030698786" evidence="1">
    <location>
        <begin position="20"/>
        <end position="163"/>
    </location>
</feature>
<protein>
    <submittedName>
        <fullName evidence="2">Uncharacterized protein</fullName>
    </submittedName>
</protein>
<reference evidence="2" key="2">
    <citation type="submission" date="2021-02" db="EMBL/GenBank/DDBJ databases">
        <title>Aspergillus puulaauensis MK2 genome sequence.</title>
        <authorList>
            <person name="Futagami T."/>
            <person name="Mori K."/>
            <person name="Kadooka C."/>
            <person name="Tanaka T."/>
        </authorList>
    </citation>
    <scope>NUCLEOTIDE SEQUENCE</scope>
    <source>
        <strain evidence="2">MK2</strain>
    </source>
</reference>
<reference evidence="2" key="1">
    <citation type="submission" date="2021-01" db="EMBL/GenBank/DDBJ databases">
        <authorList>
            <consortium name="Aspergillus puulaauensis MK2 genome sequencing consortium"/>
            <person name="Kazuki M."/>
            <person name="Futagami T."/>
        </authorList>
    </citation>
    <scope>NUCLEOTIDE SEQUENCE</scope>
    <source>
        <strain evidence="2">MK2</strain>
    </source>
</reference>
<evidence type="ECO:0000313" key="2">
    <source>
        <dbReference type="EMBL" id="BCS21136.1"/>
    </source>
</evidence>
<dbReference type="RefSeq" id="XP_041553330.1">
    <property type="nucleotide sequence ID" value="XM_041700334.1"/>
</dbReference>
<dbReference type="EMBL" id="AP024444">
    <property type="protein sequence ID" value="BCS21136.1"/>
    <property type="molecule type" value="Genomic_DNA"/>
</dbReference>
<proteinExistence type="predicted"/>
<evidence type="ECO:0000313" key="3">
    <source>
        <dbReference type="Proteomes" id="UP000654913"/>
    </source>
</evidence>
<sequence>MHSLMMPLLLALLALTAFAAPNQPNQPVSVKVPSSVFEQPDSQVNSTNLLLREYEHVTCGDWGDVNVPEIEVGIDYLRGVKGEPHLDAHTCERVSCSWDSGIYWCNDMNRHRHLPGYYNIADGAAKILQNCQPVFGTTGTLFHNDDWRVLIARPSNTGDDKRC</sequence>
<dbReference type="PANTHER" id="PTHR35605:SF1">
    <property type="entry name" value="ECP2 EFFECTOR PROTEIN DOMAIN-CONTAINING PROTEIN-RELATED"/>
    <property type="match status" value="1"/>
</dbReference>
<name>A0A7R7XGS0_9EURO</name>
<gene>
    <name evidence="2" type="ORF">APUU_21568S</name>
</gene>
<dbReference type="Proteomes" id="UP000654913">
    <property type="component" value="Chromosome 2"/>
</dbReference>
<organism evidence="2 3">
    <name type="scientific">Aspergillus puulaauensis</name>
    <dbReference type="NCBI Taxonomy" id="1220207"/>
    <lineage>
        <taxon>Eukaryota</taxon>
        <taxon>Fungi</taxon>
        <taxon>Dikarya</taxon>
        <taxon>Ascomycota</taxon>
        <taxon>Pezizomycotina</taxon>
        <taxon>Eurotiomycetes</taxon>
        <taxon>Eurotiomycetidae</taxon>
        <taxon>Eurotiales</taxon>
        <taxon>Aspergillaceae</taxon>
        <taxon>Aspergillus</taxon>
    </lineage>
</organism>
<keyword evidence="1" id="KW-0732">Signal</keyword>
<dbReference type="PANTHER" id="PTHR35605">
    <property type="entry name" value="ECP2 EFFECTOR PROTEIN DOMAIN-CONTAINING PROTEIN-RELATED"/>
    <property type="match status" value="1"/>
</dbReference>
<dbReference type="AlphaFoldDB" id="A0A7R7XGS0"/>
<dbReference type="KEGG" id="apuu:APUU_21568S"/>